<dbReference type="PANTHER" id="PTHR22642">
    <property type="entry name" value="IMIDAZOLONEPROPIONASE"/>
    <property type="match status" value="1"/>
</dbReference>
<organism evidence="2 3">
    <name type="scientific">Adhaeribacter aerolatus</name>
    <dbReference type="NCBI Taxonomy" id="670289"/>
    <lineage>
        <taxon>Bacteria</taxon>
        <taxon>Pseudomonadati</taxon>
        <taxon>Bacteroidota</taxon>
        <taxon>Cytophagia</taxon>
        <taxon>Cytophagales</taxon>
        <taxon>Hymenobacteraceae</taxon>
        <taxon>Adhaeribacter</taxon>
    </lineage>
</organism>
<evidence type="ECO:0000313" key="3">
    <source>
        <dbReference type="Proteomes" id="UP000321532"/>
    </source>
</evidence>
<evidence type="ECO:0000259" key="1">
    <source>
        <dbReference type="Pfam" id="PF07969"/>
    </source>
</evidence>
<dbReference type="PANTHER" id="PTHR22642:SF2">
    <property type="entry name" value="PROTEIN LONG AFTER FAR-RED 3"/>
    <property type="match status" value="1"/>
</dbReference>
<dbReference type="CDD" id="cd01300">
    <property type="entry name" value="YtcJ_like"/>
    <property type="match status" value="1"/>
</dbReference>
<reference evidence="2 3" key="1">
    <citation type="submission" date="2019-07" db="EMBL/GenBank/DDBJ databases">
        <title>Whole genome shotgun sequence of Adhaeribacter aerolatus NBRC 106133.</title>
        <authorList>
            <person name="Hosoyama A."/>
            <person name="Uohara A."/>
            <person name="Ohji S."/>
            <person name="Ichikawa N."/>
        </authorList>
    </citation>
    <scope>NUCLEOTIDE SEQUENCE [LARGE SCALE GENOMIC DNA]</scope>
    <source>
        <strain evidence="2 3">NBRC 106133</strain>
    </source>
</reference>
<dbReference type="InterPro" id="IPR033932">
    <property type="entry name" value="YtcJ-like"/>
</dbReference>
<sequence>MNKKYPFLAFFILSFGWFTGCRQPEPADLIIYNARVYTADNDSTVAEAFAVKDGKFLEVGGSSFIRTKYKGQQELDLKGKPVYPGFIDAHAHFYGYAQNLRQVDLVGTKSFREVIQRLETHRKKHPDTPWLLGRGWDQNDWPEKEFPTNDTLNKLFPDVPVFITRIDGHAALVNAKALAMAQVTPATSVSGGLIGIENGRLTGLLVDNAQGLVSRKIPPLQTADLVKVFLAAQENLFAVGLTSVVDAGLEKPVIQLIDSLQKAKALKMRIYAMLNPSEENKSYYFKNGPYHTPYLHVRSFKVYADGALGSRGACLLHPYHDKPGQTGFLLQNQTYYRQLAKQLNQLGFQMNTHAIGDSANRLMLNIYGEVLKGKNNKRWRIEHAQVVHPADVPKFGRFNIIPSVQPTHATSDMYWAADRLGPERIAHAYAYKTLLKQNGFIPLGSDFPVEDINPLYGFHAAVARQDAKNYPNGGFAKNNALTRMQALYGMTRWAAYANFEENEKGSIERNKLADFVILDQDIITTALPNLRATKVLATYSNGELVYGRNK</sequence>
<dbReference type="InterPro" id="IPR032466">
    <property type="entry name" value="Metal_Hydrolase"/>
</dbReference>
<dbReference type="Proteomes" id="UP000321532">
    <property type="component" value="Unassembled WGS sequence"/>
</dbReference>
<dbReference type="InterPro" id="IPR011059">
    <property type="entry name" value="Metal-dep_hydrolase_composite"/>
</dbReference>
<dbReference type="Pfam" id="PF07969">
    <property type="entry name" value="Amidohydro_3"/>
    <property type="match status" value="1"/>
</dbReference>
<dbReference type="SUPFAM" id="SSF51556">
    <property type="entry name" value="Metallo-dependent hydrolases"/>
    <property type="match status" value="1"/>
</dbReference>
<accession>A0A512AYB8</accession>
<dbReference type="GO" id="GO:0016810">
    <property type="term" value="F:hydrolase activity, acting on carbon-nitrogen (but not peptide) bonds"/>
    <property type="evidence" value="ECO:0007669"/>
    <property type="project" value="InterPro"/>
</dbReference>
<dbReference type="Gene3D" id="3.20.20.140">
    <property type="entry name" value="Metal-dependent hydrolases"/>
    <property type="match status" value="1"/>
</dbReference>
<proteinExistence type="predicted"/>
<dbReference type="Gene3D" id="2.30.40.10">
    <property type="entry name" value="Urease, subunit C, domain 1"/>
    <property type="match status" value="1"/>
</dbReference>
<dbReference type="Gene3D" id="3.10.310.70">
    <property type="match status" value="1"/>
</dbReference>
<keyword evidence="2" id="KW-0378">Hydrolase</keyword>
<dbReference type="PROSITE" id="PS51257">
    <property type="entry name" value="PROKAR_LIPOPROTEIN"/>
    <property type="match status" value="1"/>
</dbReference>
<keyword evidence="3" id="KW-1185">Reference proteome</keyword>
<dbReference type="AlphaFoldDB" id="A0A512AYB8"/>
<dbReference type="OrthoDB" id="9767366at2"/>
<comment type="caution">
    <text evidence="2">The sequence shown here is derived from an EMBL/GenBank/DDBJ whole genome shotgun (WGS) entry which is preliminary data.</text>
</comment>
<dbReference type="InterPro" id="IPR013108">
    <property type="entry name" value="Amidohydro_3"/>
</dbReference>
<feature type="domain" description="Amidohydrolase 3" evidence="1">
    <location>
        <begin position="73"/>
        <end position="546"/>
    </location>
</feature>
<dbReference type="EMBL" id="BJYS01000016">
    <property type="protein sequence ID" value="GEO04704.1"/>
    <property type="molecule type" value="Genomic_DNA"/>
</dbReference>
<gene>
    <name evidence="2" type="ORF">AAE02nite_23680</name>
</gene>
<evidence type="ECO:0000313" key="2">
    <source>
        <dbReference type="EMBL" id="GEO04704.1"/>
    </source>
</evidence>
<protein>
    <submittedName>
        <fullName evidence="2">Amidohydrolase</fullName>
    </submittedName>
</protein>
<dbReference type="RefSeq" id="WP_146897964.1">
    <property type="nucleotide sequence ID" value="NZ_BJYS01000016.1"/>
</dbReference>
<dbReference type="SUPFAM" id="SSF51338">
    <property type="entry name" value="Composite domain of metallo-dependent hydrolases"/>
    <property type="match status" value="1"/>
</dbReference>
<name>A0A512AYB8_9BACT</name>